<dbReference type="AlphaFoldDB" id="A0A1G4YM64"/>
<dbReference type="InterPro" id="IPR003016">
    <property type="entry name" value="2-oxoA_DH_lipoyl-BS"/>
</dbReference>
<dbReference type="STRING" id="1960309.SAMN03159343_3101"/>
<dbReference type="PROSITE" id="PS50968">
    <property type="entry name" value="BIOTINYL_LIPOYL"/>
    <property type="match status" value="1"/>
</dbReference>
<dbReference type="InterPro" id="IPR000089">
    <property type="entry name" value="Biotin_lipoyl"/>
</dbReference>
<evidence type="ECO:0000256" key="3">
    <source>
        <dbReference type="HAMAP-Rule" id="MF_00272"/>
    </source>
</evidence>
<sequence>MSTPDDRRYTDQHEWAQVQGTSGAATVVRIGITDHAQDALGDIVFVQLPEVGEELTVGNPVGEVESTKSVSDVYAPLAGTVSAVNAALTDAPETVNSDPYGEGWLIEIEVTGDTDDPTAELLDAAAYQALVEQG</sequence>
<protein>
    <recommendedName>
        <fullName evidence="3">Glycine cleavage system H protein</fullName>
    </recommendedName>
</protein>
<dbReference type="InterPro" id="IPR011053">
    <property type="entry name" value="Single_hybrid_motif"/>
</dbReference>
<feature type="modified residue" description="N6-lipoyllysine" evidence="3 4">
    <location>
        <position position="68"/>
    </location>
</feature>
<dbReference type="GO" id="GO:0009249">
    <property type="term" value="P:protein lipoylation"/>
    <property type="evidence" value="ECO:0007669"/>
    <property type="project" value="TreeGrafter"/>
</dbReference>
<dbReference type="Gene3D" id="2.40.50.100">
    <property type="match status" value="1"/>
</dbReference>
<proteinExistence type="inferred from homology"/>
<dbReference type="OrthoDB" id="9796712at2"/>
<dbReference type="SUPFAM" id="SSF51230">
    <property type="entry name" value="Single hybrid motif"/>
    <property type="match status" value="1"/>
</dbReference>
<comment type="function">
    <text evidence="3">The glycine cleavage system catalyzes the degradation of glycine. The H protein shuttles the methylamine group of glycine from the P protein to the T protein.</text>
</comment>
<comment type="subunit">
    <text evidence="3">The glycine cleavage system is composed of four proteins: P, T, L and H.</text>
</comment>
<comment type="similarity">
    <text evidence="1 3">Belongs to the GcvH family.</text>
</comment>
<dbReference type="HAMAP" id="MF_00272">
    <property type="entry name" value="GcvH"/>
    <property type="match status" value="1"/>
</dbReference>
<name>A0A1G4YM64_9ACTN</name>
<dbReference type="PANTHER" id="PTHR11715">
    <property type="entry name" value="GLYCINE CLEAVAGE SYSTEM H PROTEIN"/>
    <property type="match status" value="1"/>
</dbReference>
<dbReference type="EMBL" id="FMUH01000005">
    <property type="protein sequence ID" value="SCX54571.1"/>
    <property type="molecule type" value="Genomic_DNA"/>
</dbReference>
<comment type="cofactor">
    <cofactor evidence="3">
        <name>(R)-lipoate</name>
        <dbReference type="ChEBI" id="CHEBI:83088"/>
    </cofactor>
    <text evidence="3">Binds 1 lipoyl cofactor covalently.</text>
</comment>
<dbReference type="InterPro" id="IPR033753">
    <property type="entry name" value="GCV_H/Fam206"/>
</dbReference>
<evidence type="ECO:0000256" key="2">
    <source>
        <dbReference type="ARBA" id="ARBA00022823"/>
    </source>
</evidence>
<dbReference type="InterPro" id="IPR017453">
    <property type="entry name" value="GCV_H_sub"/>
</dbReference>
<accession>A0A1G4YM64</accession>
<dbReference type="GO" id="GO:0005829">
    <property type="term" value="C:cytosol"/>
    <property type="evidence" value="ECO:0007669"/>
    <property type="project" value="TreeGrafter"/>
</dbReference>
<dbReference type="NCBIfam" id="NF002270">
    <property type="entry name" value="PRK01202.1"/>
    <property type="match status" value="1"/>
</dbReference>
<dbReference type="PANTHER" id="PTHR11715:SF3">
    <property type="entry name" value="GLYCINE CLEAVAGE SYSTEM H PROTEIN-RELATED"/>
    <property type="match status" value="1"/>
</dbReference>
<feature type="domain" description="Lipoyl-binding" evidence="5">
    <location>
        <begin position="27"/>
        <end position="109"/>
    </location>
</feature>
<dbReference type="PROSITE" id="PS00189">
    <property type="entry name" value="LIPOYL"/>
    <property type="match status" value="1"/>
</dbReference>
<dbReference type="NCBIfam" id="TIGR00527">
    <property type="entry name" value="gcvH"/>
    <property type="match status" value="1"/>
</dbReference>
<keyword evidence="7" id="KW-1185">Reference proteome</keyword>
<evidence type="ECO:0000259" key="5">
    <source>
        <dbReference type="PROSITE" id="PS50968"/>
    </source>
</evidence>
<dbReference type="InterPro" id="IPR002930">
    <property type="entry name" value="GCV_H"/>
</dbReference>
<reference evidence="7" key="1">
    <citation type="submission" date="2016-10" db="EMBL/GenBank/DDBJ databases">
        <authorList>
            <person name="Varghese N."/>
            <person name="Submissions S."/>
        </authorList>
    </citation>
    <scope>NUCLEOTIDE SEQUENCE [LARGE SCALE GENOMIC DNA]</scope>
    <source>
        <strain evidence="7">DSM 45722</strain>
    </source>
</reference>
<dbReference type="RefSeq" id="WP_092805889.1">
    <property type="nucleotide sequence ID" value="NZ_FMUH01000005.1"/>
</dbReference>
<dbReference type="Proteomes" id="UP000198981">
    <property type="component" value="Unassembled WGS sequence"/>
</dbReference>
<dbReference type="GO" id="GO:0005960">
    <property type="term" value="C:glycine cleavage complex"/>
    <property type="evidence" value="ECO:0007669"/>
    <property type="project" value="InterPro"/>
</dbReference>
<evidence type="ECO:0000313" key="7">
    <source>
        <dbReference type="Proteomes" id="UP000198981"/>
    </source>
</evidence>
<keyword evidence="2 3" id="KW-0450">Lipoyl</keyword>
<dbReference type="Pfam" id="PF01597">
    <property type="entry name" value="GCV_H"/>
    <property type="match status" value="1"/>
</dbReference>
<organism evidence="6 7">
    <name type="scientific">Klenkia marina</name>
    <dbReference type="NCBI Taxonomy" id="1960309"/>
    <lineage>
        <taxon>Bacteria</taxon>
        <taxon>Bacillati</taxon>
        <taxon>Actinomycetota</taxon>
        <taxon>Actinomycetes</taxon>
        <taxon>Geodermatophilales</taxon>
        <taxon>Geodermatophilaceae</taxon>
        <taxon>Klenkia</taxon>
    </lineage>
</organism>
<evidence type="ECO:0000313" key="6">
    <source>
        <dbReference type="EMBL" id="SCX54571.1"/>
    </source>
</evidence>
<gene>
    <name evidence="3" type="primary">gcvH</name>
    <name evidence="6" type="ORF">SAMN03159343_3101</name>
</gene>
<evidence type="ECO:0000256" key="4">
    <source>
        <dbReference type="PIRSR" id="PIRSR617453-50"/>
    </source>
</evidence>
<evidence type="ECO:0000256" key="1">
    <source>
        <dbReference type="ARBA" id="ARBA00009249"/>
    </source>
</evidence>
<dbReference type="CDD" id="cd06848">
    <property type="entry name" value="GCS_H"/>
    <property type="match status" value="1"/>
</dbReference>
<dbReference type="GO" id="GO:0019464">
    <property type="term" value="P:glycine decarboxylation via glycine cleavage system"/>
    <property type="evidence" value="ECO:0007669"/>
    <property type="project" value="UniProtKB-UniRule"/>
</dbReference>